<dbReference type="EMBL" id="JBHULV010000015">
    <property type="protein sequence ID" value="MFD2731140.1"/>
    <property type="molecule type" value="Genomic_DNA"/>
</dbReference>
<dbReference type="Pfam" id="PF14128">
    <property type="entry name" value="DUF4295"/>
    <property type="match status" value="1"/>
</dbReference>
<protein>
    <submittedName>
        <fullName evidence="1">DUF4295 domain-containing protein</fullName>
    </submittedName>
</protein>
<dbReference type="Proteomes" id="UP001597546">
    <property type="component" value="Unassembled WGS sequence"/>
</dbReference>
<proteinExistence type="predicted"/>
<evidence type="ECO:0000313" key="2">
    <source>
        <dbReference type="Proteomes" id="UP001597546"/>
    </source>
</evidence>
<accession>A0ABW5TPE9</accession>
<dbReference type="InterPro" id="IPR025379">
    <property type="entry name" value="DUF4295"/>
</dbReference>
<evidence type="ECO:0000313" key="1">
    <source>
        <dbReference type="EMBL" id="MFD2731140.1"/>
    </source>
</evidence>
<name>A0ABW5TPE9_9SPHI</name>
<dbReference type="RefSeq" id="WP_379047350.1">
    <property type="nucleotide sequence ID" value="NZ_JBHSKW010000066.1"/>
</dbReference>
<sequence length="55" mass="5953">MAKKVVATLKTGTGKEYSKVITMVKSPKTGAYSFKETIAHNDHIKDAITVAKESV</sequence>
<organism evidence="1 2">
    <name type="scientific">Pedobacter alpinus</name>
    <dbReference type="NCBI Taxonomy" id="1590643"/>
    <lineage>
        <taxon>Bacteria</taxon>
        <taxon>Pseudomonadati</taxon>
        <taxon>Bacteroidota</taxon>
        <taxon>Sphingobacteriia</taxon>
        <taxon>Sphingobacteriales</taxon>
        <taxon>Sphingobacteriaceae</taxon>
        <taxon>Pedobacter</taxon>
    </lineage>
</organism>
<gene>
    <name evidence="1" type="ORF">ACFSSE_05430</name>
</gene>
<reference evidence="2" key="1">
    <citation type="journal article" date="2019" name="Int. J. Syst. Evol. Microbiol.">
        <title>The Global Catalogue of Microorganisms (GCM) 10K type strain sequencing project: providing services to taxonomists for standard genome sequencing and annotation.</title>
        <authorList>
            <consortium name="The Broad Institute Genomics Platform"/>
            <consortium name="The Broad Institute Genome Sequencing Center for Infectious Disease"/>
            <person name="Wu L."/>
            <person name="Ma J."/>
        </authorList>
    </citation>
    <scope>NUCLEOTIDE SEQUENCE [LARGE SCALE GENOMIC DNA]</scope>
    <source>
        <strain evidence="2">KCTC 42456</strain>
    </source>
</reference>
<keyword evidence="2" id="KW-1185">Reference proteome</keyword>
<comment type="caution">
    <text evidence="1">The sequence shown here is derived from an EMBL/GenBank/DDBJ whole genome shotgun (WGS) entry which is preliminary data.</text>
</comment>